<accession>A0A162JZA0</accession>
<evidence type="ECO:0000256" key="4">
    <source>
        <dbReference type="ARBA" id="ARBA00038381"/>
    </source>
</evidence>
<comment type="catalytic activity">
    <reaction evidence="7">
        <text>a medium-chain fatty acyl-CoA + H2O = a medium-chain fatty acid + CoA + H(+)</text>
        <dbReference type="Rhea" id="RHEA:68184"/>
        <dbReference type="ChEBI" id="CHEBI:15377"/>
        <dbReference type="ChEBI" id="CHEBI:15378"/>
        <dbReference type="ChEBI" id="CHEBI:57287"/>
        <dbReference type="ChEBI" id="CHEBI:59558"/>
        <dbReference type="ChEBI" id="CHEBI:90546"/>
    </reaction>
</comment>
<evidence type="ECO:0000259" key="8">
    <source>
        <dbReference type="Pfam" id="PF03061"/>
    </source>
</evidence>
<evidence type="ECO:0000256" key="2">
    <source>
        <dbReference type="ARBA" id="ARBA00035880"/>
    </source>
</evidence>
<dbReference type="PANTHER" id="PTHR43240">
    <property type="entry name" value="1,4-DIHYDROXY-2-NAPHTHOYL-COA THIOESTERASE 1"/>
    <property type="match status" value="1"/>
</dbReference>
<name>A0A162JZA0_9PROT</name>
<dbReference type="InterPro" id="IPR006683">
    <property type="entry name" value="Thioestr_dom"/>
</dbReference>
<keyword evidence="1" id="KW-0378">Hydrolase</keyword>
<dbReference type="PANTHER" id="PTHR43240:SF20">
    <property type="entry name" value="MEDIUM_LONG-CHAIN ACYL-COA THIOESTERASE YIGI"/>
    <property type="match status" value="1"/>
</dbReference>
<organism evidence="9 10">
    <name type="scientific">Tistrella mobilis</name>
    <dbReference type="NCBI Taxonomy" id="171437"/>
    <lineage>
        <taxon>Bacteria</taxon>
        <taxon>Pseudomonadati</taxon>
        <taxon>Pseudomonadota</taxon>
        <taxon>Alphaproteobacteria</taxon>
        <taxon>Geminicoccales</taxon>
        <taxon>Geminicoccaceae</taxon>
        <taxon>Tistrella</taxon>
    </lineage>
</organism>
<evidence type="ECO:0000256" key="3">
    <source>
        <dbReference type="ARBA" id="ARBA00036002"/>
    </source>
</evidence>
<dbReference type="Pfam" id="PF03061">
    <property type="entry name" value="4HBT"/>
    <property type="match status" value="1"/>
</dbReference>
<reference evidence="9 10" key="1">
    <citation type="submission" date="2015-12" db="EMBL/GenBank/DDBJ databases">
        <title>Genome sequence of Tistrella mobilis MCCC 1A02139.</title>
        <authorList>
            <person name="Lu L."/>
            <person name="Lai Q."/>
            <person name="Shao Z."/>
            <person name="Qian P."/>
        </authorList>
    </citation>
    <scope>NUCLEOTIDE SEQUENCE [LARGE SCALE GENOMIC DNA]</scope>
    <source>
        <strain evidence="9 10">MCCC 1A02139</strain>
    </source>
</reference>
<dbReference type="SUPFAM" id="SSF54637">
    <property type="entry name" value="Thioesterase/thiol ester dehydrase-isomerase"/>
    <property type="match status" value="1"/>
</dbReference>
<comment type="caution">
    <text evidence="9">The sequence shown here is derived from an EMBL/GenBank/DDBJ whole genome shotgun (WGS) entry which is preliminary data.</text>
</comment>
<dbReference type="AlphaFoldDB" id="A0A162JZA0"/>
<gene>
    <name evidence="9" type="ORF">AUP44_14535</name>
</gene>
<dbReference type="GO" id="GO:0047617">
    <property type="term" value="F:fatty acyl-CoA hydrolase activity"/>
    <property type="evidence" value="ECO:0007669"/>
    <property type="project" value="UniProtKB-EC"/>
</dbReference>
<evidence type="ECO:0000256" key="6">
    <source>
        <dbReference type="ARBA" id="ARBA00040062"/>
    </source>
</evidence>
<evidence type="ECO:0000313" key="9">
    <source>
        <dbReference type="EMBL" id="KYO50163.1"/>
    </source>
</evidence>
<proteinExistence type="inferred from homology"/>
<dbReference type="InterPro" id="IPR029069">
    <property type="entry name" value="HotDog_dom_sf"/>
</dbReference>
<dbReference type="CDD" id="cd03443">
    <property type="entry name" value="PaaI_thioesterase"/>
    <property type="match status" value="1"/>
</dbReference>
<evidence type="ECO:0000313" key="10">
    <source>
        <dbReference type="Proteomes" id="UP000075787"/>
    </source>
</evidence>
<comment type="catalytic activity">
    <reaction evidence="2">
        <text>a fatty acyl-CoA + H2O = a fatty acid + CoA + H(+)</text>
        <dbReference type="Rhea" id="RHEA:16781"/>
        <dbReference type="ChEBI" id="CHEBI:15377"/>
        <dbReference type="ChEBI" id="CHEBI:15378"/>
        <dbReference type="ChEBI" id="CHEBI:28868"/>
        <dbReference type="ChEBI" id="CHEBI:57287"/>
        <dbReference type="ChEBI" id="CHEBI:77636"/>
        <dbReference type="EC" id="3.1.2.20"/>
    </reaction>
</comment>
<dbReference type="NCBIfam" id="TIGR00369">
    <property type="entry name" value="unchar_dom_1"/>
    <property type="match status" value="1"/>
</dbReference>
<comment type="similarity">
    <text evidence="4">Belongs to the YigI thioesterase family.</text>
</comment>
<dbReference type="RefSeq" id="WP_062768915.1">
    <property type="nucleotide sequence ID" value="NZ_CP121027.1"/>
</dbReference>
<dbReference type="InterPro" id="IPR003736">
    <property type="entry name" value="PAAI_dom"/>
</dbReference>
<dbReference type="GeneID" id="97240310"/>
<dbReference type="OrthoDB" id="9806185at2"/>
<evidence type="ECO:0000256" key="1">
    <source>
        <dbReference type="ARBA" id="ARBA00022801"/>
    </source>
</evidence>
<dbReference type="Gene3D" id="3.10.129.10">
    <property type="entry name" value="Hotdog Thioesterase"/>
    <property type="match status" value="1"/>
</dbReference>
<evidence type="ECO:0000256" key="5">
    <source>
        <dbReference type="ARBA" id="ARBA00038894"/>
    </source>
</evidence>
<dbReference type="Proteomes" id="UP000075787">
    <property type="component" value="Unassembled WGS sequence"/>
</dbReference>
<evidence type="ECO:0000256" key="7">
    <source>
        <dbReference type="ARBA" id="ARBA00048062"/>
    </source>
</evidence>
<feature type="domain" description="Thioesterase" evidence="8">
    <location>
        <begin position="53"/>
        <end position="126"/>
    </location>
</feature>
<comment type="catalytic activity">
    <reaction evidence="3">
        <text>a long-chain fatty acyl-CoA + H2O = a long-chain fatty acid + CoA + H(+)</text>
        <dbReference type="Rhea" id="RHEA:67680"/>
        <dbReference type="ChEBI" id="CHEBI:15377"/>
        <dbReference type="ChEBI" id="CHEBI:15378"/>
        <dbReference type="ChEBI" id="CHEBI:57287"/>
        <dbReference type="ChEBI" id="CHEBI:57560"/>
        <dbReference type="ChEBI" id="CHEBI:83139"/>
    </reaction>
</comment>
<dbReference type="EMBL" id="LPZR01000206">
    <property type="protein sequence ID" value="KYO50163.1"/>
    <property type="molecule type" value="Genomic_DNA"/>
</dbReference>
<dbReference type="EC" id="3.1.2.20" evidence="5"/>
<protein>
    <recommendedName>
        <fullName evidence="6">Medium/long-chain acyl-CoA thioesterase YigI</fullName>
        <ecNumber evidence="5">3.1.2.20</ecNumber>
    </recommendedName>
</protein>
<sequence length="144" mass="15468">MFEPRNPAFAEAARAIFGQAGFITDLGIEPVTVEPGLVESRVTIHPRHMQHDGVIHAGVQMTIADHTAGAAAFTTIAADEFVLTTSFTTSLLKAALGTELRCRATVLQAGRRLVVCESEVFAVRDDTPVRVSKAVVSLAVLQRR</sequence>